<keyword evidence="5" id="KW-0378">Hydrolase</keyword>
<evidence type="ECO:0000313" key="9">
    <source>
        <dbReference type="EMBL" id="MBH8571926.1"/>
    </source>
</evidence>
<reference evidence="9 10" key="1">
    <citation type="journal article" date="2021" name="Int. J. Syst. Evol. Microbiol.">
        <title>Amazonocrinis nigriterrae gen. nov., sp. nov., Atlanticothrix silvestris gen. nov., sp. nov. and Dendronalium phyllosphericum gen. nov., sp. nov., nostocacean cyanobacteria from Brazilian environments.</title>
        <authorList>
            <person name="Alvarenga D.O."/>
            <person name="Andreote A.P.D."/>
            <person name="Branco L.H.Z."/>
            <person name="Delbaje E."/>
            <person name="Cruz R.B."/>
            <person name="Varani A.M."/>
            <person name="Fiore M.F."/>
        </authorList>
    </citation>
    <scope>NUCLEOTIDE SEQUENCE [LARGE SCALE GENOMIC DNA]</scope>
    <source>
        <strain evidence="9 10">CENA369</strain>
    </source>
</reference>
<name>A0A8J7I2Y1_9NOST</name>
<evidence type="ECO:0000256" key="2">
    <source>
        <dbReference type="ARBA" id="ARBA00022649"/>
    </source>
</evidence>
<dbReference type="GO" id="GO:0004518">
    <property type="term" value="F:nuclease activity"/>
    <property type="evidence" value="ECO:0007669"/>
    <property type="project" value="UniProtKB-KW"/>
</dbReference>
<evidence type="ECO:0000256" key="7">
    <source>
        <dbReference type="ARBA" id="ARBA00038093"/>
    </source>
</evidence>
<sequence>MKVIVDTSVWFLALRHNSKVEHSSHVVLFRDLITDGRVVLLGAIRQEILSGIRHTAQYNILKNYLHAFPNLELDIEDYELASEFYYACDRQSILSTNTDLLICAAAVRRNYKILTTDKHFENFSQYIPIKLVQC</sequence>
<protein>
    <submittedName>
        <fullName evidence="9">PIN domain-containing protein</fullName>
    </submittedName>
</protein>
<keyword evidence="2" id="KW-1277">Toxin-antitoxin system</keyword>
<evidence type="ECO:0000259" key="8">
    <source>
        <dbReference type="Pfam" id="PF01850"/>
    </source>
</evidence>
<dbReference type="Pfam" id="PF01850">
    <property type="entry name" value="PIN"/>
    <property type="match status" value="1"/>
</dbReference>
<comment type="cofactor">
    <cofactor evidence="1">
        <name>Mg(2+)</name>
        <dbReference type="ChEBI" id="CHEBI:18420"/>
    </cofactor>
</comment>
<gene>
    <name evidence="9" type="ORF">I8752_02540</name>
</gene>
<dbReference type="InterPro" id="IPR002716">
    <property type="entry name" value="PIN_dom"/>
</dbReference>
<dbReference type="SUPFAM" id="SSF88723">
    <property type="entry name" value="PIN domain-like"/>
    <property type="match status" value="1"/>
</dbReference>
<dbReference type="EMBL" id="JAECZA010000005">
    <property type="protein sequence ID" value="MBH8571926.1"/>
    <property type="molecule type" value="Genomic_DNA"/>
</dbReference>
<proteinExistence type="inferred from homology"/>
<feature type="domain" description="PIN" evidence="8">
    <location>
        <begin position="3"/>
        <end position="123"/>
    </location>
</feature>
<comment type="similarity">
    <text evidence="7">Belongs to the PINc/VapC protein family.</text>
</comment>
<organism evidence="9 10">
    <name type="scientific">Dendronalium phyllosphericum CENA369</name>
    <dbReference type="NCBI Taxonomy" id="1725256"/>
    <lineage>
        <taxon>Bacteria</taxon>
        <taxon>Bacillati</taxon>
        <taxon>Cyanobacteriota</taxon>
        <taxon>Cyanophyceae</taxon>
        <taxon>Nostocales</taxon>
        <taxon>Nostocaceae</taxon>
        <taxon>Dendronalium</taxon>
        <taxon>Dendronalium phyllosphericum</taxon>
    </lineage>
</organism>
<evidence type="ECO:0000256" key="4">
    <source>
        <dbReference type="ARBA" id="ARBA00022723"/>
    </source>
</evidence>
<dbReference type="GO" id="GO:0016787">
    <property type="term" value="F:hydrolase activity"/>
    <property type="evidence" value="ECO:0007669"/>
    <property type="project" value="UniProtKB-KW"/>
</dbReference>
<dbReference type="PANTHER" id="PTHR33653">
    <property type="entry name" value="RIBONUCLEASE VAPC2"/>
    <property type="match status" value="1"/>
</dbReference>
<evidence type="ECO:0000256" key="3">
    <source>
        <dbReference type="ARBA" id="ARBA00022722"/>
    </source>
</evidence>
<keyword evidence="6" id="KW-0460">Magnesium</keyword>
<dbReference type="Gene3D" id="3.40.50.1010">
    <property type="entry name" value="5'-nuclease"/>
    <property type="match status" value="1"/>
</dbReference>
<evidence type="ECO:0000256" key="5">
    <source>
        <dbReference type="ARBA" id="ARBA00022801"/>
    </source>
</evidence>
<dbReference type="InterPro" id="IPR029060">
    <property type="entry name" value="PIN-like_dom_sf"/>
</dbReference>
<dbReference type="PANTHER" id="PTHR33653:SF1">
    <property type="entry name" value="RIBONUCLEASE VAPC2"/>
    <property type="match status" value="1"/>
</dbReference>
<keyword evidence="10" id="KW-1185">Reference proteome</keyword>
<evidence type="ECO:0000313" key="10">
    <source>
        <dbReference type="Proteomes" id="UP000662314"/>
    </source>
</evidence>
<evidence type="ECO:0000256" key="1">
    <source>
        <dbReference type="ARBA" id="ARBA00001946"/>
    </source>
</evidence>
<dbReference type="RefSeq" id="WP_214430763.1">
    <property type="nucleotide sequence ID" value="NZ_CAWPUQ010000284.1"/>
</dbReference>
<evidence type="ECO:0000256" key="6">
    <source>
        <dbReference type="ARBA" id="ARBA00022842"/>
    </source>
</evidence>
<dbReference type="GO" id="GO:0046872">
    <property type="term" value="F:metal ion binding"/>
    <property type="evidence" value="ECO:0007669"/>
    <property type="project" value="UniProtKB-KW"/>
</dbReference>
<keyword evidence="3" id="KW-0540">Nuclease</keyword>
<keyword evidence="4" id="KW-0479">Metal-binding</keyword>
<comment type="caution">
    <text evidence="9">The sequence shown here is derived from an EMBL/GenBank/DDBJ whole genome shotgun (WGS) entry which is preliminary data.</text>
</comment>
<accession>A0A8J7I2Y1</accession>
<dbReference type="InterPro" id="IPR050556">
    <property type="entry name" value="Type_II_TA_system_RNase"/>
</dbReference>
<dbReference type="AlphaFoldDB" id="A0A8J7I2Y1"/>
<dbReference type="Proteomes" id="UP000662314">
    <property type="component" value="Unassembled WGS sequence"/>
</dbReference>